<dbReference type="RefSeq" id="WP_057919742.1">
    <property type="nucleotide sequence ID" value="NZ_CP011129.1"/>
</dbReference>
<gene>
    <name evidence="1" type="ORF">LA76x_5104</name>
</gene>
<accession>A0A0S2FI18</accession>
<keyword evidence="2" id="KW-1185">Reference proteome</keyword>
<protein>
    <submittedName>
        <fullName evidence="1">Uncharacterized protein</fullName>
    </submittedName>
</protein>
<organism evidence="1 2">
    <name type="scientific">Lysobacter antibioticus</name>
    <dbReference type="NCBI Taxonomy" id="84531"/>
    <lineage>
        <taxon>Bacteria</taxon>
        <taxon>Pseudomonadati</taxon>
        <taxon>Pseudomonadota</taxon>
        <taxon>Gammaproteobacteria</taxon>
        <taxon>Lysobacterales</taxon>
        <taxon>Lysobacteraceae</taxon>
        <taxon>Lysobacter</taxon>
    </lineage>
</organism>
<evidence type="ECO:0000313" key="2">
    <source>
        <dbReference type="Proteomes" id="UP000060787"/>
    </source>
</evidence>
<sequence length="111" mass="11979">MATREELLRHLWQEVIDPNLDEAVPQRIAAHCEQRPDAPFADSGAAIGRLLALGADPRDLCLLMRDAAYEAVFGTLYALGDPGVDGDDVFNLHEDLLGADPSGREGRPASV</sequence>
<dbReference type="KEGG" id="lab:LA76x_5104"/>
<dbReference type="KEGG" id="laq:GLA29479_340"/>
<dbReference type="AlphaFoldDB" id="A0A0S2FI18"/>
<dbReference type="PATRIC" id="fig|84531.7.peg.337"/>
<name>A0A0S2FI18_LYSAN</name>
<reference evidence="1 2" key="1">
    <citation type="journal article" date="2015" name="BMC Genomics">
        <title>Comparative genomics and metabolic profiling of the genus Lysobacter.</title>
        <authorList>
            <person name="de Bruijn I."/>
            <person name="Cheng X."/>
            <person name="de Jager V."/>
            <person name="Exposito R.G."/>
            <person name="Watrous J."/>
            <person name="Patel N."/>
            <person name="Postma J."/>
            <person name="Dorrestein P.C."/>
            <person name="Kobayashi D."/>
            <person name="Raaijmakers J.M."/>
        </authorList>
    </citation>
    <scope>NUCLEOTIDE SEQUENCE [LARGE SCALE GENOMIC DNA]</scope>
    <source>
        <strain evidence="1 2">76</strain>
    </source>
</reference>
<proteinExistence type="predicted"/>
<dbReference type="Proteomes" id="UP000060787">
    <property type="component" value="Chromosome"/>
</dbReference>
<evidence type="ECO:0000313" key="1">
    <source>
        <dbReference type="EMBL" id="ALN83206.1"/>
    </source>
</evidence>
<dbReference type="OrthoDB" id="6002898at2"/>
<dbReference type="EMBL" id="CP011129">
    <property type="protein sequence ID" value="ALN83206.1"/>
    <property type="molecule type" value="Genomic_DNA"/>
</dbReference>